<dbReference type="PANTHER" id="PTHR43149">
    <property type="entry name" value="ENOYL-COA HYDRATASE"/>
    <property type="match status" value="1"/>
</dbReference>
<protein>
    <submittedName>
        <fullName evidence="7">Enoyl-CoA hydratase</fullName>
    </submittedName>
</protein>
<evidence type="ECO:0000256" key="5">
    <source>
        <dbReference type="ARBA" id="ARBA00023235"/>
    </source>
</evidence>
<dbReference type="Gene3D" id="3.90.226.10">
    <property type="entry name" value="2-enoyl-CoA Hydratase, Chain A, domain 1"/>
    <property type="match status" value="1"/>
</dbReference>
<dbReference type="EMBL" id="PTJC01000009">
    <property type="protein sequence ID" value="PPK84052.1"/>
    <property type="molecule type" value="Genomic_DNA"/>
</dbReference>
<dbReference type="Gene3D" id="1.10.12.10">
    <property type="entry name" value="Lyase 2-enoyl-coa Hydratase, Chain A, domain 2"/>
    <property type="match status" value="1"/>
</dbReference>
<evidence type="ECO:0000313" key="7">
    <source>
        <dbReference type="EMBL" id="PPK84052.1"/>
    </source>
</evidence>
<dbReference type="InterPro" id="IPR029045">
    <property type="entry name" value="ClpP/crotonase-like_dom_sf"/>
</dbReference>
<dbReference type="RefSeq" id="WP_104421763.1">
    <property type="nucleotide sequence ID" value="NZ_PTJC01000009.1"/>
</dbReference>
<dbReference type="GO" id="GO:0006635">
    <property type="term" value="P:fatty acid beta-oxidation"/>
    <property type="evidence" value="ECO:0007669"/>
    <property type="project" value="UniProtKB-UniPathway"/>
</dbReference>
<dbReference type="PROSITE" id="PS00166">
    <property type="entry name" value="ENOYL_COA_HYDRATASE"/>
    <property type="match status" value="1"/>
</dbReference>
<dbReference type="AlphaFoldDB" id="A0A2S6I048"/>
<dbReference type="InterPro" id="IPR001753">
    <property type="entry name" value="Enoyl-CoA_hydra/iso"/>
</dbReference>
<reference evidence="7 8" key="1">
    <citation type="submission" date="2018-02" db="EMBL/GenBank/DDBJ databases">
        <title>Genomic Encyclopedia of Archaeal and Bacterial Type Strains, Phase II (KMG-II): from individual species to whole genera.</title>
        <authorList>
            <person name="Goeker M."/>
        </authorList>
    </citation>
    <scope>NUCLEOTIDE SEQUENCE [LARGE SCALE GENOMIC DNA]</scope>
    <source>
        <strain evidence="7 8">DSM 29526</strain>
    </source>
</reference>
<sequence length="247" mass="27010">MHYTVTDRTARIVFDRPQRANALDLAGWRGLRDAFHRADADGDVRAVILEGEGKHFCAGIDLSVLQDMQARFTGSREAIRDQVREFITDLQDCINSIERCRKPVIAAIHGSCIGGGVDIAVACDLRYCTKDTQFSVKEVDLGIVADLGTLQRLPRIVSPGMAAELAFTARTFDGREALRIGLVNDALGNTAQLQYRTGRVADAIVAKPPRVVAGIKRTLLHQRDHAIREGLAYVADVSSALMAGFNH</sequence>
<dbReference type="Proteomes" id="UP000237662">
    <property type="component" value="Unassembled WGS sequence"/>
</dbReference>
<evidence type="ECO:0000256" key="1">
    <source>
        <dbReference type="ARBA" id="ARBA00005005"/>
    </source>
</evidence>
<dbReference type="InterPro" id="IPR018376">
    <property type="entry name" value="Enoyl-CoA_hyd/isom_CS"/>
</dbReference>
<proteinExistence type="inferred from homology"/>
<comment type="similarity">
    <text evidence="2 6">Belongs to the enoyl-CoA hydratase/isomerase family.</text>
</comment>
<accession>A0A2S6I048</accession>
<keyword evidence="4" id="KW-0443">Lipid metabolism</keyword>
<organism evidence="7 8">
    <name type="scientific">Neolewinella xylanilytica</name>
    <dbReference type="NCBI Taxonomy" id="1514080"/>
    <lineage>
        <taxon>Bacteria</taxon>
        <taxon>Pseudomonadati</taxon>
        <taxon>Bacteroidota</taxon>
        <taxon>Saprospiria</taxon>
        <taxon>Saprospirales</taxon>
        <taxon>Lewinellaceae</taxon>
        <taxon>Neolewinella</taxon>
    </lineage>
</organism>
<dbReference type="UniPathway" id="UPA00659"/>
<comment type="pathway">
    <text evidence="1">Lipid metabolism; fatty acid beta-oxidation.</text>
</comment>
<evidence type="ECO:0000256" key="6">
    <source>
        <dbReference type="RuleBase" id="RU003707"/>
    </source>
</evidence>
<dbReference type="CDD" id="cd06558">
    <property type="entry name" value="crotonase-like"/>
    <property type="match status" value="1"/>
</dbReference>
<dbReference type="GO" id="GO:0051750">
    <property type="term" value="F:delta(3,5)-delta(2,4)-dienoyl-CoA isomerase activity"/>
    <property type="evidence" value="ECO:0007669"/>
    <property type="project" value="TreeGrafter"/>
</dbReference>
<evidence type="ECO:0000313" key="8">
    <source>
        <dbReference type="Proteomes" id="UP000237662"/>
    </source>
</evidence>
<dbReference type="SUPFAM" id="SSF52096">
    <property type="entry name" value="ClpP/crotonase"/>
    <property type="match status" value="1"/>
</dbReference>
<comment type="caution">
    <text evidence="7">The sequence shown here is derived from an EMBL/GenBank/DDBJ whole genome shotgun (WGS) entry which is preliminary data.</text>
</comment>
<gene>
    <name evidence="7" type="ORF">CLV84_4202</name>
</gene>
<evidence type="ECO:0000256" key="2">
    <source>
        <dbReference type="ARBA" id="ARBA00005254"/>
    </source>
</evidence>
<dbReference type="Pfam" id="PF00378">
    <property type="entry name" value="ECH_1"/>
    <property type="match status" value="1"/>
</dbReference>
<keyword evidence="8" id="KW-1185">Reference proteome</keyword>
<dbReference type="InterPro" id="IPR045002">
    <property type="entry name" value="Ech1-like"/>
</dbReference>
<dbReference type="OrthoDB" id="9775794at2"/>
<name>A0A2S6I048_9BACT</name>
<dbReference type="PANTHER" id="PTHR43149:SF1">
    <property type="entry name" value="DELTA(3,5)-DELTA(2,4)-DIENOYL-COA ISOMERASE, MITOCHONDRIAL"/>
    <property type="match status" value="1"/>
</dbReference>
<keyword evidence="5" id="KW-0413">Isomerase</keyword>
<dbReference type="InterPro" id="IPR014748">
    <property type="entry name" value="Enoyl-CoA_hydra_C"/>
</dbReference>
<evidence type="ECO:0000256" key="4">
    <source>
        <dbReference type="ARBA" id="ARBA00023098"/>
    </source>
</evidence>
<evidence type="ECO:0000256" key="3">
    <source>
        <dbReference type="ARBA" id="ARBA00022832"/>
    </source>
</evidence>
<keyword evidence="3" id="KW-0276">Fatty acid metabolism</keyword>